<dbReference type="AlphaFoldDB" id="A0A0F9ERZ0"/>
<dbReference type="EMBL" id="LAZR01035767">
    <property type="protein sequence ID" value="KKL26633.1"/>
    <property type="molecule type" value="Genomic_DNA"/>
</dbReference>
<protein>
    <submittedName>
        <fullName evidence="1">Uncharacterized protein</fullName>
    </submittedName>
</protein>
<accession>A0A0F9ERZ0</accession>
<organism evidence="1">
    <name type="scientific">marine sediment metagenome</name>
    <dbReference type="NCBI Taxonomy" id="412755"/>
    <lineage>
        <taxon>unclassified sequences</taxon>
        <taxon>metagenomes</taxon>
        <taxon>ecological metagenomes</taxon>
    </lineage>
</organism>
<proteinExistence type="predicted"/>
<name>A0A0F9ERZ0_9ZZZZ</name>
<reference evidence="1" key="1">
    <citation type="journal article" date="2015" name="Nature">
        <title>Complex archaea that bridge the gap between prokaryotes and eukaryotes.</title>
        <authorList>
            <person name="Spang A."/>
            <person name="Saw J.H."/>
            <person name="Jorgensen S.L."/>
            <person name="Zaremba-Niedzwiedzka K."/>
            <person name="Martijn J."/>
            <person name="Lind A.E."/>
            <person name="van Eijk R."/>
            <person name="Schleper C."/>
            <person name="Guy L."/>
            <person name="Ettema T.J."/>
        </authorList>
    </citation>
    <scope>NUCLEOTIDE SEQUENCE</scope>
</reference>
<comment type="caution">
    <text evidence="1">The sequence shown here is derived from an EMBL/GenBank/DDBJ whole genome shotgun (WGS) entry which is preliminary data.</text>
</comment>
<gene>
    <name evidence="1" type="ORF">LCGC14_2393350</name>
</gene>
<evidence type="ECO:0000313" key="1">
    <source>
        <dbReference type="EMBL" id="KKL26633.1"/>
    </source>
</evidence>
<feature type="non-terminal residue" evidence="1">
    <location>
        <position position="104"/>
    </location>
</feature>
<sequence>MEAEMSFFDFLLAGPRMEEIKMALVGKYVFESLKDEKLKNEIAEFANNRLKEGLARIVKANDRDPSLEKRDPRTKYLFYALTMMELGIDHGIMKFQWSYVRNPL</sequence>